<reference evidence="3" key="1">
    <citation type="submission" date="2022-12" db="EMBL/GenBank/DDBJ databases">
        <title>Genome assemblies of Blomia tropicalis.</title>
        <authorList>
            <person name="Cui Y."/>
        </authorList>
    </citation>
    <scope>NUCLEOTIDE SEQUENCE</scope>
    <source>
        <tissue evidence="3">Adult mites</tissue>
    </source>
</reference>
<dbReference type="InterPro" id="IPR000980">
    <property type="entry name" value="SH2"/>
</dbReference>
<dbReference type="Gene3D" id="3.30.505.10">
    <property type="entry name" value="SH2 domain"/>
    <property type="match status" value="1"/>
</dbReference>
<feature type="domain" description="SH2" evidence="2">
    <location>
        <begin position="221"/>
        <end position="328"/>
    </location>
</feature>
<proteinExistence type="predicted"/>
<organism evidence="3 4">
    <name type="scientific">Blomia tropicalis</name>
    <name type="common">Mite</name>
    <dbReference type="NCBI Taxonomy" id="40697"/>
    <lineage>
        <taxon>Eukaryota</taxon>
        <taxon>Metazoa</taxon>
        <taxon>Ecdysozoa</taxon>
        <taxon>Arthropoda</taxon>
        <taxon>Chelicerata</taxon>
        <taxon>Arachnida</taxon>
        <taxon>Acari</taxon>
        <taxon>Acariformes</taxon>
        <taxon>Sarcoptiformes</taxon>
        <taxon>Astigmata</taxon>
        <taxon>Glycyphagoidea</taxon>
        <taxon>Echimyopodidae</taxon>
        <taxon>Blomia</taxon>
    </lineage>
</organism>
<evidence type="ECO:0000313" key="3">
    <source>
        <dbReference type="EMBL" id="KAJ6219962.1"/>
    </source>
</evidence>
<dbReference type="InterPro" id="IPR036860">
    <property type="entry name" value="SH2_dom_sf"/>
</dbReference>
<dbReference type="OMA" id="IHHSIMK"/>
<keyword evidence="4" id="KW-1185">Reference proteome</keyword>
<dbReference type="PANTHER" id="PTHR15832">
    <property type="entry name" value="SHC (SRC HOMOLOGY DOMAIN C-TERMINAL) ADAPTOR HOMOLOG"/>
    <property type="match status" value="1"/>
</dbReference>
<evidence type="ECO:0000259" key="2">
    <source>
        <dbReference type="PROSITE" id="PS50001"/>
    </source>
</evidence>
<dbReference type="PRINTS" id="PR00401">
    <property type="entry name" value="SH2DOMAIN"/>
</dbReference>
<dbReference type="Proteomes" id="UP001142055">
    <property type="component" value="Chromosome 2"/>
</dbReference>
<dbReference type="Pfam" id="PF00017">
    <property type="entry name" value="SH2"/>
    <property type="match status" value="1"/>
</dbReference>
<protein>
    <recommendedName>
        <fullName evidence="2">SH2 domain-containing protein</fullName>
    </recommendedName>
</protein>
<dbReference type="PANTHER" id="PTHR15832:SF2">
    <property type="entry name" value="SH2 DOMAIN-CONTAINING PROTEIN"/>
    <property type="match status" value="1"/>
</dbReference>
<accession>A0A9Q0M918</accession>
<sequence length="405" mass="45252">MGFSVQNKHYAPNGNGTGGCSGGISGTDGSCARKVVNSVFNSMASSFNSVANVGSNSSTTLMNHIRSWQRSRRLRSLNKTHSTSVVNPMNNLCYQSMLPKSSIDLTNSSSSDFNFYRTMNHNHHHIDNNNGTRTDPVVSFMNKGEGVIAMQLVNPRVMINENQLYSMNLANESNNFEMSHRDPLRQTLSDGSCYMELELPSTLNANESKGTKDETLINEIWYYGNISREKAIQVVQNCATGSFVVRNSCTKESCFALTVRVPYDYNHNGVAHYLIIPTDGGRYKIKGFNKEFHTLSSLIIHHSIMKEQLPCTLKLNTTNFYGNVSYPLLSYGTNVRTQSKGKFMNSYNSTPRSANIYKTYGGKVSVESTLNLTKNDNQDLMVDIDLDPTYSKILDNFRKVMAHCS</sequence>
<keyword evidence="1" id="KW-0727">SH2 domain</keyword>
<comment type="caution">
    <text evidence="3">The sequence shown here is derived from an EMBL/GenBank/DDBJ whole genome shotgun (WGS) entry which is preliminary data.</text>
</comment>
<name>A0A9Q0M918_BLOTA</name>
<evidence type="ECO:0000313" key="4">
    <source>
        <dbReference type="Proteomes" id="UP001142055"/>
    </source>
</evidence>
<dbReference type="SUPFAM" id="SSF55550">
    <property type="entry name" value="SH2 domain"/>
    <property type="match status" value="1"/>
</dbReference>
<dbReference type="EMBL" id="JAPWDV010000002">
    <property type="protein sequence ID" value="KAJ6219962.1"/>
    <property type="molecule type" value="Genomic_DNA"/>
</dbReference>
<dbReference type="SMART" id="SM00252">
    <property type="entry name" value="SH2"/>
    <property type="match status" value="1"/>
</dbReference>
<dbReference type="AlphaFoldDB" id="A0A9Q0M918"/>
<gene>
    <name evidence="3" type="ORF">RDWZM_005774</name>
</gene>
<dbReference type="CDD" id="cd00173">
    <property type="entry name" value="SH2"/>
    <property type="match status" value="1"/>
</dbReference>
<evidence type="ECO:0000256" key="1">
    <source>
        <dbReference type="PROSITE-ProRule" id="PRU00191"/>
    </source>
</evidence>
<dbReference type="PROSITE" id="PS50001">
    <property type="entry name" value="SH2"/>
    <property type="match status" value="1"/>
</dbReference>